<protein>
    <submittedName>
        <fullName evidence="3">Uncharacterized protein</fullName>
    </submittedName>
</protein>
<organism evidence="3 4">
    <name type="scientific">Phreatobacter stygius</name>
    <dbReference type="NCBI Taxonomy" id="1940610"/>
    <lineage>
        <taxon>Bacteria</taxon>
        <taxon>Pseudomonadati</taxon>
        <taxon>Pseudomonadota</taxon>
        <taxon>Alphaproteobacteria</taxon>
        <taxon>Hyphomicrobiales</taxon>
        <taxon>Phreatobacteraceae</taxon>
        <taxon>Phreatobacter</taxon>
    </lineage>
</organism>
<reference evidence="3 4" key="1">
    <citation type="submission" date="2019-04" db="EMBL/GenBank/DDBJ databases">
        <title>Phreatobacter aquaticus sp. nov.</title>
        <authorList>
            <person name="Choi A."/>
        </authorList>
    </citation>
    <scope>NUCLEOTIDE SEQUENCE [LARGE SCALE GENOMIC DNA]</scope>
    <source>
        <strain evidence="3 4">KCTC 52518</strain>
    </source>
</reference>
<proteinExistence type="predicted"/>
<gene>
    <name evidence="3" type="ORF">E8M01_32325</name>
</gene>
<accession>A0A4D7B519</accession>
<evidence type="ECO:0000256" key="2">
    <source>
        <dbReference type="SAM" id="Phobius"/>
    </source>
</evidence>
<keyword evidence="4" id="KW-1185">Reference proteome</keyword>
<keyword evidence="2" id="KW-0812">Transmembrane</keyword>
<evidence type="ECO:0000256" key="1">
    <source>
        <dbReference type="SAM" id="MobiDB-lite"/>
    </source>
</evidence>
<evidence type="ECO:0000313" key="4">
    <source>
        <dbReference type="Proteomes" id="UP000298781"/>
    </source>
</evidence>
<keyword evidence="2" id="KW-0472">Membrane</keyword>
<dbReference type="Proteomes" id="UP000298781">
    <property type="component" value="Chromosome"/>
</dbReference>
<feature type="region of interest" description="Disordered" evidence="1">
    <location>
        <begin position="70"/>
        <end position="99"/>
    </location>
</feature>
<name>A0A4D7B519_9HYPH</name>
<dbReference type="EMBL" id="CP039690">
    <property type="protein sequence ID" value="QCI68504.1"/>
    <property type="molecule type" value="Genomic_DNA"/>
</dbReference>
<dbReference type="KEGG" id="pstg:E8M01_32325"/>
<sequence>MIDLLSAWEEKREGVSMRDVMDLTCASPDKFLADAVRLDAVGLGAVGLGAVGLGAVGLGALGALASRRTDCRRDAGRRPSRGRETAPADKPEPAQSTIWMIRRVRGSTSTVRSLTIV</sequence>
<feature type="transmembrane region" description="Helical" evidence="2">
    <location>
        <begin position="40"/>
        <end position="64"/>
    </location>
</feature>
<evidence type="ECO:0000313" key="3">
    <source>
        <dbReference type="EMBL" id="QCI68504.1"/>
    </source>
</evidence>
<feature type="compositionally biased region" description="Basic and acidic residues" evidence="1">
    <location>
        <begin position="70"/>
        <end position="92"/>
    </location>
</feature>
<keyword evidence="2" id="KW-1133">Transmembrane helix</keyword>
<dbReference type="AlphaFoldDB" id="A0A4D7B519"/>